<evidence type="ECO:0000313" key="2">
    <source>
        <dbReference type="Proteomes" id="UP001183414"/>
    </source>
</evidence>
<evidence type="ECO:0000313" key="1">
    <source>
        <dbReference type="EMBL" id="MDT0382883.1"/>
    </source>
</evidence>
<gene>
    <name evidence="1" type="ORF">RM572_29480</name>
</gene>
<name>A0ABU2P363_9ACTN</name>
<dbReference type="InterPro" id="IPR027417">
    <property type="entry name" value="P-loop_NTPase"/>
</dbReference>
<accession>A0ABU2P363</accession>
<dbReference type="EMBL" id="JAVREQ010000231">
    <property type="protein sequence ID" value="MDT0382883.1"/>
    <property type="molecule type" value="Genomic_DNA"/>
</dbReference>
<sequence>LMTALAGALKDRLPPNDITQQQLKERSWWSGPDLFVMIDDYDLIPGGSLSHPLGPLVEYLPQARDIGLRVVVTRRSGGAGRAMMDPIVGRLKDLSCNGLVMSGSRDEGGLFGGYKASAMPPGRGMLVSRTTRSGVVQ</sequence>
<feature type="non-terminal residue" evidence="1">
    <location>
        <position position="137"/>
    </location>
</feature>
<dbReference type="Gene3D" id="3.40.50.300">
    <property type="entry name" value="P-loop containing nucleotide triphosphate hydrolases"/>
    <property type="match status" value="1"/>
</dbReference>
<reference evidence="2" key="1">
    <citation type="submission" date="2023-07" db="EMBL/GenBank/DDBJ databases">
        <title>30 novel species of actinomycetes from the DSMZ collection.</title>
        <authorList>
            <person name="Nouioui I."/>
        </authorList>
    </citation>
    <scope>NUCLEOTIDE SEQUENCE [LARGE SCALE GENOMIC DNA]</scope>
    <source>
        <strain evidence="2">DSM 42041</strain>
    </source>
</reference>
<protein>
    <submittedName>
        <fullName evidence="1">Type VII secretion protein EccC</fullName>
    </submittedName>
</protein>
<feature type="non-terminal residue" evidence="1">
    <location>
        <position position="1"/>
    </location>
</feature>
<comment type="caution">
    <text evidence="1">The sequence shown here is derived from an EMBL/GenBank/DDBJ whole genome shotgun (WGS) entry which is preliminary data.</text>
</comment>
<dbReference type="Proteomes" id="UP001183414">
    <property type="component" value="Unassembled WGS sequence"/>
</dbReference>
<keyword evidence="2" id="KW-1185">Reference proteome</keyword>
<organism evidence="1 2">
    <name type="scientific">Streptomyces hazeniae</name>
    <dbReference type="NCBI Taxonomy" id="3075538"/>
    <lineage>
        <taxon>Bacteria</taxon>
        <taxon>Bacillati</taxon>
        <taxon>Actinomycetota</taxon>
        <taxon>Actinomycetes</taxon>
        <taxon>Kitasatosporales</taxon>
        <taxon>Streptomycetaceae</taxon>
        <taxon>Streptomyces</taxon>
    </lineage>
</organism>
<proteinExistence type="predicted"/>